<dbReference type="RefSeq" id="XP_017773170.1">
    <property type="nucleotide sequence ID" value="XM_017917681.1"/>
</dbReference>
<dbReference type="PANTHER" id="PTHR33966:SF1">
    <property type="entry name" value="PROTEIN ODR-4 HOMOLOG"/>
    <property type="match status" value="1"/>
</dbReference>
<dbReference type="Proteomes" id="UP000695000">
    <property type="component" value="Unplaced"/>
</dbReference>
<evidence type="ECO:0000256" key="4">
    <source>
        <dbReference type="ARBA" id="ARBA00022989"/>
    </source>
</evidence>
<evidence type="ECO:0000256" key="5">
    <source>
        <dbReference type="ARBA" id="ARBA00023136"/>
    </source>
</evidence>
<protein>
    <submittedName>
        <fullName evidence="8">Protein odr-4 homolog</fullName>
    </submittedName>
</protein>
<dbReference type="Pfam" id="PF14778">
    <property type="entry name" value="ODR4-like"/>
    <property type="match status" value="1"/>
</dbReference>
<evidence type="ECO:0000256" key="2">
    <source>
        <dbReference type="ARBA" id="ARBA00010131"/>
    </source>
</evidence>
<evidence type="ECO:0000313" key="8">
    <source>
        <dbReference type="RefSeq" id="XP_017773170.1"/>
    </source>
</evidence>
<dbReference type="PANTHER" id="PTHR33966">
    <property type="entry name" value="PROTEIN ODR-4 HOMOLOG"/>
    <property type="match status" value="1"/>
</dbReference>
<feature type="transmembrane region" description="Helical" evidence="6">
    <location>
        <begin position="413"/>
        <end position="435"/>
    </location>
</feature>
<keyword evidence="5 6" id="KW-0472">Membrane</keyword>
<dbReference type="GeneID" id="108560225"/>
<keyword evidence="3 6" id="KW-0812">Transmembrane</keyword>
<accession>A0ABM1MF20</accession>
<keyword evidence="7" id="KW-1185">Reference proteome</keyword>
<comment type="similarity">
    <text evidence="2">Belongs to the ODR-4 family.</text>
</comment>
<gene>
    <name evidence="8" type="primary">LOC108560225</name>
</gene>
<dbReference type="InterPro" id="IPR029454">
    <property type="entry name" value="ODR-4-like"/>
</dbReference>
<proteinExistence type="inferred from homology"/>
<sequence length="437" mass="48540">MVRVAVADSDLLDYLSNLNSSKTCTIGLILGQSMGKKDFVVHLAKTMPTLTEKTATAFKNIADIPDGVVADHAKHTTRMLPGGIYILGIFLVTEEHVLNPLSAKVKSILRHMHSTLSKHELLYGKSAENAEQLVLHYNKKSNTYTATTYCLESSTCTPAEFNFNSKDLAWEHLECFYEVNETVLITDRNLSIKDELKKIARKINNCLRTGIYLFNGQVRSKEDSLVILKKMKMSKAELTDAEDKPVSVSILMPLNCTSSIINAETVNAKGFLKITGLICSNVWLHPKYNFKKASDAIHEDIIRSLTSRLSMHFDSLTEGEGNYNDSSSIHEPPRRVLIPLSGSKVMLTDYLFPGEGVEETVLSLQDILDITIQTKSAIKDVEGPVDLAEYYNEMSEGGSNEVLPNMAADTNKFMYIIGTAIALLVLILSLLVHFLKD</sequence>
<reference evidence="8" key="1">
    <citation type="submission" date="2025-08" db="UniProtKB">
        <authorList>
            <consortium name="RefSeq"/>
        </authorList>
    </citation>
    <scope>IDENTIFICATION</scope>
    <source>
        <tissue evidence="8">Whole Larva</tissue>
    </source>
</reference>
<evidence type="ECO:0000256" key="1">
    <source>
        <dbReference type="ARBA" id="ARBA00004370"/>
    </source>
</evidence>
<comment type="subcellular location">
    <subcellularLocation>
        <location evidence="1">Membrane</location>
    </subcellularLocation>
</comment>
<organism evidence="7 8">
    <name type="scientific">Nicrophorus vespilloides</name>
    <name type="common">Boreal carrion beetle</name>
    <dbReference type="NCBI Taxonomy" id="110193"/>
    <lineage>
        <taxon>Eukaryota</taxon>
        <taxon>Metazoa</taxon>
        <taxon>Ecdysozoa</taxon>
        <taxon>Arthropoda</taxon>
        <taxon>Hexapoda</taxon>
        <taxon>Insecta</taxon>
        <taxon>Pterygota</taxon>
        <taxon>Neoptera</taxon>
        <taxon>Endopterygota</taxon>
        <taxon>Coleoptera</taxon>
        <taxon>Polyphaga</taxon>
        <taxon>Staphyliniformia</taxon>
        <taxon>Silphidae</taxon>
        <taxon>Nicrophorinae</taxon>
        <taxon>Nicrophorus</taxon>
    </lineage>
</organism>
<keyword evidence="4 6" id="KW-1133">Transmembrane helix</keyword>
<name>A0ABM1MF20_NICVS</name>
<evidence type="ECO:0000256" key="6">
    <source>
        <dbReference type="SAM" id="Phobius"/>
    </source>
</evidence>
<evidence type="ECO:0000313" key="7">
    <source>
        <dbReference type="Proteomes" id="UP000695000"/>
    </source>
</evidence>
<evidence type="ECO:0000256" key="3">
    <source>
        <dbReference type="ARBA" id="ARBA00022692"/>
    </source>
</evidence>